<feature type="chain" id="PRO_5018000179" evidence="1">
    <location>
        <begin position="21"/>
        <end position="214"/>
    </location>
</feature>
<sequence>MRSLVILFSLSLLFIVKAHANDWQWQDLSPTIDAPTYQNKFASFTPTQRYDLMTIVDYQNKHKPERAALETNYREALIRFAKNGINILDLIEEQKQIDADHSDWNMNINPTLIGEKGRLPGFIVPLEFDELIVTEFILVPTAGACIHTPPPPGNQMVVVSYPKGIEFRGLYSPVWVEGTLLEQSTASNIELSDGNTEVMSAYTMTADNVTVYEQ</sequence>
<dbReference type="EMBL" id="CP033577">
    <property type="protein sequence ID" value="AYV22929.1"/>
    <property type="molecule type" value="Genomic_DNA"/>
</dbReference>
<name>A0A3G4VFH2_9VIBR</name>
<feature type="signal peptide" evidence="1">
    <location>
        <begin position="1"/>
        <end position="20"/>
    </location>
</feature>
<dbReference type="Pfam" id="PF11736">
    <property type="entry name" value="DUF3299"/>
    <property type="match status" value="1"/>
</dbReference>
<evidence type="ECO:0000256" key="1">
    <source>
        <dbReference type="SAM" id="SignalP"/>
    </source>
</evidence>
<proteinExistence type="predicted"/>
<dbReference type="Gene3D" id="2.40.50.870">
    <property type="entry name" value="Protein of unknown function (DUF3299)"/>
    <property type="match status" value="1"/>
</dbReference>
<protein>
    <submittedName>
        <fullName evidence="2">DUF3299 domain-containing protein</fullName>
    </submittedName>
</protein>
<organism evidence="2 3">
    <name type="scientific">Vibrio mediterranei</name>
    <dbReference type="NCBI Taxonomy" id="689"/>
    <lineage>
        <taxon>Bacteria</taxon>
        <taxon>Pseudomonadati</taxon>
        <taxon>Pseudomonadota</taxon>
        <taxon>Gammaproteobacteria</taxon>
        <taxon>Vibrionales</taxon>
        <taxon>Vibrionaceae</taxon>
        <taxon>Vibrio</taxon>
    </lineage>
</organism>
<dbReference type="RefSeq" id="WP_124941143.1">
    <property type="nucleotide sequence ID" value="NZ_CP033577.1"/>
</dbReference>
<evidence type="ECO:0000313" key="3">
    <source>
        <dbReference type="Proteomes" id="UP000279760"/>
    </source>
</evidence>
<dbReference type="InterPro" id="IPR021727">
    <property type="entry name" value="DUF3299"/>
</dbReference>
<gene>
    <name evidence="2" type="ORF">ECB94_17430</name>
</gene>
<keyword evidence="1" id="KW-0732">Signal</keyword>
<evidence type="ECO:0000313" key="2">
    <source>
        <dbReference type="EMBL" id="AYV22929.1"/>
    </source>
</evidence>
<accession>A0A3G4VFH2</accession>
<dbReference type="AlphaFoldDB" id="A0A3G4VFH2"/>
<dbReference type="Proteomes" id="UP000279760">
    <property type="component" value="Chromosome 1"/>
</dbReference>
<reference evidence="2 3" key="1">
    <citation type="submission" date="2018-11" db="EMBL/GenBank/DDBJ databases">
        <title>Complete Genome Sequence of Vbrio mediterranei 117-T6: a Potential Pathogen Bacteria Isolated from the Conchocelis of Pyropia.</title>
        <authorList>
            <person name="Liu Q."/>
        </authorList>
    </citation>
    <scope>NUCLEOTIDE SEQUENCE [LARGE SCALE GENOMIC DNA]</scope>
    <source>
        <strain evidence="2 3">117-T6</strain>
    </source>
</reference>